<gene>
    <name evidence="10" type="primary">galE</name>
    <name evidence="10" type="ORF">DW070_13830</name>
    <name evidence="11" type="ORF">DW747_12440</name>
</gene>
<comment type="cofactor">
    <cofactor evidence="2 8">
        <name>NAD(+)</name>
        <dbReference type="ChEBI" id="CHEBI:57540"/>
    </cofactor>
</comment>
<evidence type="ECO:0000313" key="11">
    <source>
        <dbReference type="EMBL" id="RGC44876.1"/>
    </source>
</evidence>
<dbReference type="Proteomes" id="UP000261231">
    <property type="component" value="Unassembled WGS sequence"/>
</dbReference>
<dbReference type="NCBIfam" id="TIGR01179">
    <property type="entry name" value="galE"/>
    <property type="match status" value="1"/>
</dbReference>
<evidence type="ECO:0000313" key="12">
    <source>
        <dbReference type="Proteomes" id="UP000260773"/>
    </source>
</evidence>
<dbReference type="Pfam" id="PF16363">
    <property type="entry name" value="GDP_Man_Dehyd"/>
    <property type="match status" value="1"/>
</dbReference>
<dbReference type="GO" id="GO:0003978">
    <property type="term" value="F:UDP-glucose 4-epimerase activity"/>
    <property type="evidence" value="ECO:0007669"/>
    <property type="project" value="UniProtKB-UniRule"/>
</dbReference>
<accession>A0A3E2TH73</accession>
<dbReference type="EMBL" id="QVEP01000044">
    <property type="protein sequence ID" value="RGB75738.1"/>
    <property type="molecule type" value="Genomic_DNA"/>
</dbReference>
<dbReference type="InterPro" id="IPR016040">
    <property type="entry name" value="NAD(P)-bd_dom"/>
</dbReference>
<dbReference type="PRINTS" id="PR01713">
    <property type="entry name" value="NUCEPIMERASE"/>
</dbReference>
<organism evidence="10 12">
    <name type="scientific">Coprococcus catus</name>
    <dbReference type="NCBI Taxonomy" id="116085"/>
    <lineage>
        <taxon>Bacteria</taxon>
        <taxon>Bacillati</taxon>
        <taxon>Bacillota</taxon>
        <taxon>Clostridia</taxon>
        <taxon>Lachnospirales</taxon>
        <taxon>Lachnospiraceae</taxon>
        <taxon>Coprococcus</taxon>
    </lineage>
</organism>
<protein>
    <recommendedName>
        <fullName evidence="5 8">UDP-glucose 4-epimerase</fullName>
        <ecNumber evidence="4 8">5.1.3.2</ecNumber>
    </recommendedName>
</protein>
<evidence type="ECO:0000256" key="8">
    <source>
        <dbReference type="RuleBase" id="RU366046"/>
    </source>
</evidence>
<dbReference type="PANTHER" id="PTHR43725:SF47">
    <property type="entry name" value="UDP-GLUCOSE 4-EPIMERASE"/>
    <property type="match status" value="1"/>
</dbReference>
<comment type="subunit">
    <text evidence="8">Homodimer.</text>
</comment>
<proteinExistence type="inferred from homology"/>
<evidence type="ECO:0000256" key="4">
    <source>
        <dbReference type="ARBA" id="ARBA00013189"/>
    </source>
</evidence>
<keyword evidence="8" id="KW-0119">Carbohydrate metabolism</keyword>
<dbReference type="AlphaFoldDB" id="A0A3E2TH73"/>
<dbReference type="InterPro" id="IPR036291">
    <property type="entry name" value="NAD(P)-bd_dom_sf"/>
</dbReference>
<dbReference type="CDD" id="cd05247">
    <property type="entry name" value="UDP_G4E_1_SDR_e"/>
    <property type="match status" value="1"/>
</dbReference>
<dbReference type="EC" id="5.1.3.2" evidence="4 8"/>
<dbReference type="Proteomes" id="UP000260773">
    <property type="component" value="Unassembled WGS sequence"/>
</dbReference>
<dbReference type="GO" id="GO:0005829">
    <property type="term" value="C:cytosol"/>
    <property type="evidence" value="ECO:0007669"/>
    <property type="project" value="TreeGrafter"/>
</dbReference>
<comment type="catalytic activity">
    <reaction evidence="1 8">
        <text>UDP-alpha-D-glucose = UDP-alpha-D-galactose</text>
        <dbReference type="Rhea" id="RHEA:22168"/>
        <dbReference type="ChEBI" id="CHEBI:58885"/>
        <dbReference type="ChEBI" id="CHEBI:66914"/>
        <dbReference type="EC" id="5.1.3.2"/>
    </reaction>
</comment>
<evidence type="ECO:0000256" key="1">
    <source>
        <dbReference type="ARBA" id="ARBA00000083"/>
    </source>
</evidence>
<evidence type="ECO:0000256" key="2">
    <source>
        <dbReference type="ARBA" id="ARBA00001911"/>
    </source>
</evidence>
<comment type="similarity">
    <text evidence="3 8">Belongs to the NAD(P)-dependent epimerase/dehydratase family.</text>
</comment>
<dbReference type="Gene3D" id="3.90.25.10">
    <property type="entry name" value="UDP-galactose 4-epimerase, domain 1"/>
    <property type="match status" value="1"/>
</dbReference>
<dbReference type="RefSeq" id="WP_015512614.1">
    <property type="nucleotide sequence ID" value="NZ_JAJCNA010000048.1"/>
</dbReference>
<dbReference type="InterPro" id="IPR005886">
    <property type="entry name" value="UDP_G4E"/>
</dbReference>
<keyword evidence="7 8" id="KW-0413">Isomerase</keyword>
<dbReference type="GO" id="GO:0006012">
    <property type="term" value="P:galactose metabolic process"/>
    <property type="evidence" value="ECO:0007669"/>
    <property type="project" value="UniProtKB-UniPathway"/>
</dbReference>
<keyword evidence="6 8" id="KW-0520">NAD</keyword>
<dbReference type="OrthoDB" id="9811743at2"/>
<evidence type="ECO:0000256" key="6">
    <source>
        <dbReference type="ARBA" id="ARBA00023027"/>
    </source>
</evidence>
<comment type="caution">
    <text evidence="10">The sequence shown here is derived from an EMBL/GenBank/DDBJ whole genome shotgun (WGS) entry which is preliminary data.</text>
</comment>
<name>A0A3E2TH73_9FIRM</name>
<sequence>MKILVSGGTGYIGSHTCVELLNKGYDVVAFDNLYNSKIDVVDRVEKITGKKLIFYKADMLDKESMRPIFEEHKFDAVIHFAALKAVGESVQKPLAYYKNNISGSLNLCELMNEYGCKRIIFSSSATVYGAPKTVPITEDFPLSTTNPYGSTKLMLERIFSDFCVPDPEWSVVLLRYFNPIGAHESGLLGESPNGIPNNLMPYIAQVAAGKLECLGVFGNDYDTPDGTGVRDYIHVVDLAKGHVNAVEKVTSSTGVNIYNLGTGIGYSVLDIVKAFEAANGIKIPYVIKPRRAGDIAICYANPGKAKRELGWEAKYDLERMCKDSWNFTKKSLGLE</sequence>
<evidence type="ECO:0000259" key="9">
    <source>
        <dbReference type="Pfam" id="PF16363"/>
    </source>
</evidence>
<evidence type="ECO:0000313" key="13">
    <source>
        <dbReference type="Proteomes" id="UP000261231"/>
    </source>
</evidence>
<evidence type="ECO:0000313" key="10">
    <source>
        <dbReference type="EMBL" id="RGB75738.1"/>
    </source>
</evidence>
<evidence type="ECO:0000256" key="3">
    <source>
        <dbReference type="ARBA" id="ARBA00007637"/>
    </source>
</evidence>
<reference evidence="12 13" key="1">
    <citation type="submission" date="2018-08" db="EMBL/GenBank/DDBJ databases">
        <title>A genome reference for cultivated species of the human gut microbiota.</title>
        <authorList>
            <person name="Zou Y."/>
            <person name="Xue W."/>
            <person name="Luo G."/>
        </authorList>
    </citation>
    <scope>NUCLEOTIDE SEQUENCE [LARGE SCALE GENOMIC DNA]</scope>
    <source>
        <strain evidence="10 12">AF45-17</strain>
        <strain evidence="11 13">AM28-39</strain>
    </source>
</reference>
<dbReference type="Gene3D" id="3.40.50.720">
    <property type="entry name" value="NAD(P)-binding Rossmann-like Domain"/>
    <property type="match status" value="1"/>
</dbReference>
<comment type="pathway">
    <text evidence="8">Carbohydrate metabolism; galactose metabolism.</text>
</comment>
<dbReference type="PANTHER" id="PTHR43725">
    <property type="entry name" value="UDP-GLUCOSE 4-EPIMERASE"/>
    <property type="match status" value="1"/>
</dbReference>
<keyword evidence="13" id="KW-1185">Reference proteome</keyword>
<evidence type="ECO:0000256" key="7">
    <source>
        <dbReference type="ARBA" id="ARBA00023235"/>
    </source>
</evidence>
<feature type="domain" description="NAD(P)-binding" evidence="9">
    <location>
        <begin position="4"/>
        <end position="323"/>
    </location>
</feature>
<evidence type="ECO:0000256" key="5">
    <source>
        <dbReference type="ARBA" id="ARBA00018569"/>
    </source>
</evidence>
<dbReference type="EMBL" id="QVFD01000013">
    <property type="protein sequence ID" value="RGC44876.1"/>
    <property type="molecule type" value="Genomic_DNA"/>
</dbReference>
<dbReference type="UniPathway" id="UPA00214"/>
<dbReference type="SUPFAM" id="SSF51735">
    <property type="entry name" value="NAD(P)-binding Rossmann-fold domains"/>
    <property type="match status" value="1"/>
</dbReference>
<dbReference type="NCBIfam" id="NF007956">
    <property type="entry name" value="PRK10675.1"/>
    <property type="match status" value="1"/>
</dbReference>